<sequence>MVRSRKLPGGGFDRGDLSDENIIKRDRERNLARDKQRGETRDRDTNLRTPSGTTTEKVGGEIVETRIVSKEEAFRVAAEAGGVPPTQPGATGRREIPGGFETGRLINFGEGAGGFQNVLDVLRSALNPFSKDRIIANTDNRIFNTAAEYIANAPYLSAAILTGAAGLGKGLIGRAGAKGATRFEPFDVRHFGRREAERALLKSGGIMTNTATAKATAGILARTAAQMKKPVFVLSAIGAMIGTYPWAEWALGEAKEGMIFNTGKAMATGDPEVIAEFQRVANEIFDITLWENIQRLIPGVNIAFSFGQKAKALMAQRAVNDRILQDEVMQIETGETDDDKWKRIREEEAAQDKAAVDYYNTERKKMVQWEIEAKAAAQTARQFTTTGETFDRAAAIKARNEDAAFWAAQAARQRELEAEDRKAIADFWIEYRKTAQKIADNSRPSNLNFGLL</sequence>
<reference evidence="2" key="1">
    <citation type="journal article" date="2015" name="Nature">
        <title>Complex archaea that bridge the gap between prokaryotes and eukaryotes.</title>
        <authorList>
            <person name="Spang A."/>
            <person name="Saw J.H."/>
            <person name="Jorgensen S.L."/>
            <person name="Zaremba-Niedzwiedzka K."/>
            <person name="Martijn J."/>
            <person name="Lind A.E."/>
            <person name="van Eijk R."/>
            <person name="Schleper C."/>
            <person name="Guy L."/>
            <person name="Ettema T.J."/>
        </authorList>
    </citation>
    <scope>NUCLEOTIDE SEQUENCE</scope>
</reference>
<comment type="caution">
    <text evidence="2">The sequence shown here is derived from an EMBL/GenBank/DDBJ whole genome shotgun (WGS) entry which is preliminary data.</text>
</comment>
<gene>
    <name evidence="2" type="ORF">LCGC14_1144570</name>
</gene>
<proteinExistence type="predicted"/>
<dbReference type="AlphaFoldDB" id="A0A0F9MKG1"/>
<dbReference type="EMBL" id="LAZR01005459">
    <property type="protein sequence ID" value="KKM99771.1"/>
    <property type="molecule type" value="Genomic_DNA"/>
</dbReference>
<evidence type="ECO:0000313" key="2">
    <source>
        <dbReference type="EMBL" id="KKM99771.1"/>
    </source>
</evidence>
<organism evidence="2">
    <name type="scientific">marine sediment metagenome</name>
    <dbReference type="NCBI Taxonomy" id="412755"/>
    <lineage>
        <taxon>unclassified sequences</taxon>
        <taxon>metagenomes</taxon>
        <taxon>ecological metagenomes</taxon>
    </lineage>
</organism>
<feature type="compositionally biased region" description="Polar residues" evidence="1">
    <location>
        <begin position="47"/>
        <end position="56"/>
    </location>
</feature>
<protein>
    <submittedName>
        <fullName evidence="2">Uncharacterized protein</fullName>
    </submittedName>
</protein>
<feature type="region of interest" description="Disordered" evidence="1">
    <location>
        <begin position="1"/>
        <end position="56"/>
    </location>
</feature>
<accession>A0A0F9MKG1</accession>
<feature type="compositionally biased region" description="Basic and acidic residues" evidence="1">
    <location>
        <begin position="13"/>
        <end position="46"/>
    </location>
</feature>
<name>A0A0F9MKG1_9ZZZZ</name>
<evidence type="ECO:0000256" key="1">
    <source>
        <dbReference type="SAM" id="MobiDB-lite"/>
    </source>
</evidence>